<dbReference type="AlphaFoldDB" id="A0A9W9BQ61"/>
<feature type="domain" description="2EXR" evidence="1">
    <location>
        <begin position="5"/>
        <end position="122"/>
    </location>
</feature>
<dbReference type="Pfam" id="PF20150">
    <property type="entry name" value="2EXR"/>
    <property type="match status" value="1"/>
</dbReference>
<dbReference type="EMBL" id="JAPEUR010000064">
    <property type="protein sequence ID" value="KAJ4323975.1"/>
    <property type="molecule type" value="Genomic_DNA"/>
</dbReference>
<organism evidence="2 3">
    <name type="scientific">Fusarium piperis</name>
    <dbReference type="NCBI Taxonomy" id="1435070"/>
    <lineage>
        <taxon>Eukaryota</taxon>
        <taxon>Fungi</taxon>
        <taxon>Dikarya</taxon>
        <taxon>Ascomycota</taxon>
        <taxon>Pezizomycotina</taxon>
        <taxon>Sordariomycetes</taxon>
        <taxon>Hypocreomycetidae</taxon>
        <taxon>Hypocreales</taxon>
        <taxon>Nectriaceae</taxon>
        <taxon>Fusarium</taxon>
        <taxon>Fusarium solani species complex</taxon>
    </lineage>
</organism>
<accession>A0A9W9BQ61</accession>
<protein>
    <recommendedName>
        <fullName evidence="1">2EXR domain-containing protein</fullName>
    </recommendedName>
</protein>
<dbReference type="InterPro" id="IPR045518">
    <property type="entry name" value="2EXR"/>
</dbReference>
<sequence>MPETFHLFPRLPLELQQTIWKLAIRLDGATRPGAHFFSVLTPRKDEDAGSLMDQSLEVLRRASGTTYHLVGPRWTTKSTEDRFVGIKREPASWTDNNPSAYLIDNGLWLACQESRRIIQHAYCNKSPWQISMPSQNNADRLVTVFRENDLFCFQPSNWHPYNFRIIKFLVVLFDGLVGNIAIEYNPQWGIDMENSGEDYPMTKMFVYLRNLCIEAGLYSSDATVWFIDYRIKRRQHVPTKEQSEAPMNKVFYQDGRRFVDVNISDQDSPWETPHADSPWELSYEVAEGEWTSCKPFVDALHDALADHLAGRVRVHYRATLSSLTNLGVLACEED</sequence>
<name>A0A9W9BQ61_9HYPO</name>
<comment type="caution">
    <text evidence="2">The sequence shown here is derived from an EMBL/GenBank/DDBJ whole genome shotgun (WGS) entry which is preliminary data.</text>
</comment>
<proteinExistence type="predicted"/>
<evidence type="ECO:0000313" key="2">
    <source>
        <dbReference type="EMBL" id="KAJ4323975.1"/>
    </source>
</evidence>
<evidence type="ECO:0000313" key="3">
    <source>
        <dbReference type="Proteomes" id="UP001140502"/>
    </source>
</evidence>
<reference evidence="2" key="1">
    <citation type="submission" date="2022-10" db="EMBL/GenBank/DDBJ databases">
        <title>Tapping the CABI collections for fungal endophytes: first genome assemblies for Collariella, Neodidymelliopsis, Ascochyta clinopodiicola, Didymella pomorum, Didymosphaeria variabile, Neocosmospora piperis and Neocucurbitaria cava.</title>
        <authorList>
            <person name="Hill R."/>
        </authorList>
    </citation>
    <scope>NUCLEOTIDE SEQUENCE</scope>
    <source>
        <strain evidence="2">IMI 366586</strain>
    </source>
</reference>
<gene>
    <name evidence="2" type="ORF">N0V84_004067</name>
</gene>
<dbReference type="OrthoDB" id="3596450at2759"/>
<keyword evidence="3" id="KW-1185">Reference proteome</keyword>
<dbReference type="Proteomes" id="UP001140502">
    <property type="component" value="Unassembled WGS sequence"/>
</dbReference>
<evidence type="ECO:0000259" key="1">
    <source>
        <dbReference type="Pfam" id="PF20150"/>
    </source>
</evidence>